<dbReference type="OrthoDB" id="4270073at2759"/>
<accession>A0A1J9RP50</accession>
<sequence>MSVRETSNLINRNESGNGYPRSQQRTVTEWIIELWEESKAKEVFTLPAQRGETLIKSPEYGYRIDCQGYFEVNGTNWLNLQIQENVLRKKGESTTVLTTYVHYDGYHRTSFITSKIILQAMKQQAMHGLPEYVIFVEANENGKSPKGLQNIPRSPNGIVNRRNIWKPE</sequence>
<reference evidence="2 3" key="1">
    <citation type="submission" date="2016-10" db="EMBL/GenBank/DDBJ databases">
        <title>Proteomics and genomics reveal pathogen-plant mechanisms compatible with a hemibiotrophic lifestyle of Diplodia corticola.</title>
        <authorList>
            <person name="Fernandes I."/>
            <person name="De Jonge R."/>
            <person name="Van De Peer Y."/>
            <person name="Devreese B."/>
            <person name="Alves A."/>
            <person name="Esteves A.C."/>
        </authorList>
    </citation>
    <scope>NUCLEOTIDE SEQUENCE [LARGE SCALE GENOMIC DNA]</scope>
    <source>
        <strain evidence="2 3">CBS 112549</strain>
    </source>
</reference>
<comment type="caution">
    <text evidence="2">The sequence shown here is derived from an EMBL/GenBank/DDBJ whole genome shotgun (WGS) entry which is preliminary data.</text>
</comment>
<proteinExistence type="predicted"/>
<dbReference type="AlphaFoldDB" id="A0A1J9RP50"/>
<organism evidence="2 3">
    <name type="scientific">Diplodia corticola</name>
    <dbReference type="NCBI Taxonomy" id="236234"/>
    <lineage>
        <taxon>Eukaryota</taxon>
        <taxon>Fungi</taxon>
        <taxon>Dikarya</taxon>
        <taxon>Ascomycota</taxon>
        <taxon>Pezizomycotina</taxon>
        <taxon>Dothideomycetes</taxon>
        <taxon>Dothideomycetes incertae sedis</taxon>
        <taxon>Botryosphaeriales</taxon>
        <taxon>Botryosphaeriaceae</taxon>
        <taxon>Diplodia</taxon>
    </lineage>
</organism>
<evidence type="ECO:0000313" key="2">
    <source>
        <dbReference type="EMBL" id="OJD29700.1"/>
    </source>
</evidence>
<keyword evidence="3" id="KW-1185">Reference proteome</keyword>
<evidence type="ECO:0000313" key="3">
    <source>
        <dbReference type="Proteomes" id="UP000183809"/>
    </source>
</evidence>
<protein>
    <submittedName>
        <fullName evidence="2">Uncharacterized protein</fullName>
    </submittedName>
</protein>
<dbReference type="EMBL" id="MNUE01000075">
    <property type="protein sequence ID" value="OJD29700.1"/>
    <property type="molecule type" value="Genomic_DNA"/>
</dbReference>
<name>A0A1J9RP50_9PEZI</name>
<evidence type="ECO:0000256" key="1">
    <source>
        <dbReference type="SAM" id="MobiDB-lite"/>
    </source>
</evidence>
<dbReference type="GeneID" id="31019226"/>
<feature type="region of interest" description="Disordered" evidence="1">
    <location>
        <begin position="1"/>
        <end position="21"/>
    </location>
</feature>
<dbReference type="Proteomes" id="UP000183809">
    <property type="component" value="Unassembled WGS sequence"/>
</dbReference>
<dbReference type="RefSeq" id="XP_020125960.1">
    <property type="nucleotide sequence ID" value="XM_020278964.1"/>
</dbReference>
<gene>
    <name evidence="2" type="ORF">BKCO1_7500048</name>
</gene>